<feature type="transmembrane region" description="Helical" evidence="1">
    <location>
        <begin position="82"/>
        <end position="104"/>
    </location>
</feature>
<evidence type="ECO:0000313" key="3">
    <source>
        <dbReference type="Proteomes" id="UP001642540"/>
    </source>
</evidence>
<feature type="transmembrane region" description="Helical" evidence="1">
    <location>
        <begin position="198"/>
        <end position="216"/>
    </location>
</feature>
<evidence type="ECO:0000256" key="1">
    <source>
        <dbReference type="SAM" id="Phobius"/>
    </source>
</evidence>
<feature type="transmembrane region" description="Helical" evidence="1">
    <location>
        <begin position="45"/>
        <end position="70"/>
    </location>
</feature>
<evidence type="ECO:0008006" key="4">
    <source>
        <dbReference type="Google" id="ProtNLM"/>
    </source>
</evidence>
<feature type="transmembrane region" description="Helical" evidence="1">
    <location>
        <begin position="228"/>
        <end position="250"/>
    </location>
</feature>
<keyword evidence="1" id="KW-0472">Membrane</keyword>
<sequence>MRTPLLLKALELTDILWRLPIYPNLYFKWNPKTLQYQTHPRHLHYITYCLFFLCPQLQLLFMTLAQLLVILPNSHFGTTINWIISVGILPCSIFTLSTNTIIFARRVETMPFINSLISHNYFNGHERLEFNDDSSIGLISCLKCLFKELVKFIRRESCDTIGILLSMWALELICIPPLMAASGVFLSVYKNVNFDFSYYLWVYFFGTKPGTLVHIYRFIIGFHHMSEIFWTASYVLIIGVGLCHCTLSSLQRIRKESKDNFPMAMKHYKTFVVLQQQGRSIASILAFLLMGTGYAIIVVALSITVTCVNILPIYVYWVAPVGSGIVLLAFVTTLPYATACYTESLSILQEWNCKVMSRGRRKELKAMRPICFMFGSLKPLNNDAKTEYLTSIFDRTMDLIIFLDIK</sequence>
<feature type="transmembrane region" description="Helical" evidence="1">
    <location>
        <begin position="281"/>
        <end position="301"/>
    </location>
</feature>
<name>A0ABP1RI72_9HEXA</name>
<accession>A0ABP1RI72</accession>
<keyword evidence="3" id="KW-1185">Reference proteome</keyword>
<protein>
    <recommendedName>
        <fullName evidence="4">Odorant receptor</fullName>
    </recommendedName>
</protein>
<comment type="caution">
    <text evidence="2">The sequence shown here is derived from an EMBL/GenBank/DDBJ whole genome shotgun (WGS) entry which is preliminary data.</text>
</comment>
<reference evidence="2 3" key="1">
    <citation type="submission" date="2024-08" db="EMBL/GenBank/DDBJ databases">
        <authorList>
            <person name="Cucini C."/>
            <person name="Frati F."/>
        </authorList>
    </citation>
    <scope>NUCLEOTIDE SEQUENCE [LARGE SCALE GENOMIC DNA]</scope>
</reference>
<proteinExistence type="predicted"/>
<gene>
    <name evidence="2" type="ORF">ODALV1_LOCUS22469</name>
</gene>
<organism evidence="2 3">
    <name type="scientific">Orchesella dallaii</name>
    <dbReference type="NCBI Taxonomy" id="48710"/>
    <lineage>
        <taxon>Eukaryota</taxon>
        <taxon>Metazoa</taxon>
        <taxon>Ecdysozoa</taxon>
        <taxon>Arthropoda</taxon>
        <taxon>Hexapoda</taxon>
        <taxon>Collembola</taxon>
        <taxon>Entomobryomorpha</taxon>
        <taxon>Entomobryoidea</taxon>
        <taxon>Orchesellidae</taxon>
        <taxon>Orchesellinae</taxon>
        <taxon>Orchesella</taxon>
    </lineage>
</organism>
<evidence type="ECO:0000313" key="2">
    <source>
        <dbReference type="EMBL" id="CAL8128700.1"/>
    </source>
</evidence>
<feature type="transmembrane region" description="Helical" evidence="1">
    <location>
        <begin position="161"/>
        <end position="186"/>
    </location>
</feature>
<keyword evidence="1" id="KW-0812">Transmembrane</keyword>
<keyword evidence="1" id="KW-1133">Transmembrane helix</keyword>
<dbReference type="EMBL" id="CAXLJM020000075">
    <property type="protein sequence ID" value="CAL8128700.1"/>
    <property type="molecule type" value="Genomic_DNA"/>
</dbReference>
<feature type="transmembrane region" description="Helical" evidence="1">
    <location>
        <begin position="313"/>
        <end position="337"/>
    </location>
</feature>
<dbReference type="Proteomes" id="UP001642540">
    <property type="component" value="Unassembled WGS sequence"/>
</dbReference>